<organism evidence="5 6">
    <name type="scientific">Streptococcus troglodytae</name>
    <dbReference type="NCBI Taxonomy" id="1111760"/>
    <lineage>
        <taxon>Bacteria</taxon>
        <taxon>Bacillati</taxon>
        <taxon>Bacillota</taxon>
        <taxon>Bacilli</taxon>
        <taxon>Lactobacillales</taxon>
        <taxon>Streptococcaceae</taxon>
        <taxon>Streptococcus</taxon>
    </lineage>
</organism>
<evidence type="ECO:0000313" key="6">
    <source>
        <dbReference type="Proteomes" id="UP000217758"/>
    </source>
</evidence>
<dbReference type="PANTHER" id="PTHR38445">
    <property type="entry name" value="HTH-TYPE TRANSCRIPTIONAL REPRESSOR YTRA"/>
    <property type="match status" value="1"/>
</dbReference>
<keyword evidence="6" id="KW-1185">Reference proteome</keyword>
<evidence type="ECO:0000313" key="5">
    <source>
        <dbReference type="EMBL" id="BAQ24111.1"/>
    </source>
</evidence>
<dbReference type="GO" id="GO:0003700">
    <property type="term" value="F:DNA-binding transcription factor activity"/>
    <property type="evidence" value="ECO:0007669"/>
    <property type="project" value="InterPro"/>
</dbReference>
<dbReference type="GO" id="GO:0003677">
    <property type="term" value="F:DNA binding"/>
    <property type="evidence" value="ECO:0007669"/>
    <property type="project" value="UniProtKB-KW"/>
</dbReference>
<evidence type="ECO:0000256" key="1">
    <source>
        <dbReference type="ARBA" id="ARBA00023015"/>
    </source>
</evidence>
<dbReference type="InterPro" id="IPR036390">
    <property type="entry name" value="WH_DNA-bd_sf"/>
</dbReference>
<evidence type="ECO:0000256" key="3">
    <source>
        <dbReference type="ARBA" id="ARBA00023163"/>
    </source>
</evidence>
<dbReference type="PANTHER" id="PTHR38445:SF6">
    <property type="entry name" value="GNTR-FAMILY TRANSCRIPTIONAL REGULATOR"/>
    <property type="match status" value="1"/>
</dbReference>
<dbReference type="Pfam" id="PF00392">
    <property type="entry name" value="GntR"/>
    <property type="match status" value="1"/>
</dbReference>
<keyword evidence="1" id="KW-0805">Transcription regulation</keyword>
<keyword evidence="2" id="KW-0238">DNA-binding</keyword>
<feature type="domain" description="HTH gntR-type" evidence="4">
    <location>
        <begin position="9"/>
        <end position="77"/>
    </location>
</feature>
<evidence type="ECO:0000256" key="2">
    <source>
        <dbReference type="ARBA" id="ARBA00023125"/>
    </source>
</evidence>
<dbReference type="Gene3D" id="1.10.10.10">
    <property type="entry name" value="Winged helix-like DNA-binding domain superfamily/Winged helix DNA-binding domain"/>
    <property type="match status" value="1"/>
</dbReference>
<protein>
    <submittedName>
        <fullName evidence="5">Transcriptional regulator</fullName>
    </submittedName>
</protein>
<dbReference type="CDD" id="cd07377">
    <property type="entry name" value="WHTH_GntR"/>
    <property type="match status" value="1"/>
</dbReference>
<accession>A0A1L7LIU0</accession>
<name>A0A1L7LIU0_9STRE</name>
<dbReference type="InterPro" id="IPR036388">
    <property type="entry name" value="WH-like_DNA-bd_sf"/>
</dbReference>
<dbReference type="InterPro" id="IPR000524">
    <property type="entry name" value="Tscrpt_reg_HTH_GntR"/>
</dbReference>
<dbReference type="SUPFAM" id="SSF46785">
    <property type="entry name" value="Winged helix' DNA-binding domain"/>
    <property type="match status" value="1"/>
</dbReference>
<dbReference type="Proteomes" id="UP000217758">
    <property type="component" value="Chromosome"/>
</dbReference>
<gene>
    <name evidence="5" type="ORF">SRT_08500</name>
</gene>
<dbReference type="AlphaFoldDB" id="A0A1L7LIU0"/>
<keyword evidence="3" id="KW-0804">Transcription</keyword>
<dbReference type="PROSITE" id="PS50949">
    <property type="entry name" value="HTH_GNTR"/>
    <property type="match status" value="1"/>
</dbReference>
<dbReference type="EMBL" id="AP014612">
    <property type="protein sequence ID" value="BAQ24111.1"/>
    <property type="molecule type" value="Genomic_DNA"/>
</dbReference>
<sequence length="123" mass="14191">MAWKFNEKSPIYLQIANHIKMQIISQEIKPGQQLATVRDLAEEAGVNPNTMQRAFTSLEQEGMVFSVRTSGRFVTKDQQLIEEERHKLAQTELKDFINKMTTIGFSKDRLTTILDQYIKGETK</sequence>
<reference evidence="5 6" key="1">
    <citation type="journal article" date="2016" name="Microbiol. Immunol.">
        <title>Complete genome sequence of Streptococcus troglodytae TKU31 isolated from the oral cavity of a chimpanzee (Pan troglodytes).</title>
        <authorList>
            <person name="Okamoto M."/>
            <person name="Naito M."/>
            <person name="Miyanohara M."/>
            <person name="Imai S."/>
            <person name="Nomura Y."/>
            <person name="Saito W."/>
            <person name="Momoi Y."/>
            <person name="Takada K."/>
            <person name="Miyabe-Nishiwaki T."/>
            <person name="Tomonaga M."/>
            <person name="Hanada N."/>
        </authorList>
    </citation>
    <scope>NUCLEOTIDE SEQUENCE [LARGE SCALE GENOMIC DNA]</scope>
    <source>
        <strain evidence="6">TKU 31</strain>
    </source>
</reference>
<evidence type="ECO:0000259" key="4">
    <source>
        <dbReference type="PROSITE" id="PS50949"/>
    </source>
</evidence>
<dbReference type="SMART" id="SM00345">
    <property type="entry name" value="HTH_GNTR"/>
    <property type="match status" value="1"/>
</dbReference>
<dbReference type="KEGG" id="strg:SRT_08500"/>
<proteinExistence type="predicted"/>
<dbReference type="RefSeq" id="WP_128833180.1">
    <property type="nucleotide sequence ID" value="NZ_AP014612.1"/>
</dbReference>